<keyword evidence="4" id="KW-1185">Reference proteome</keyword>
<feature type="domain" description="BZIP" evidence="2">
    <location>
        <begin position="137"/>
        <end position="193"/>
    </location>
</feature>
<feature type="compositionally biased region" description="Basic and acidic residues" evidence="1">
    <location>
        <begin position="81"/>
        <end position="119"/>
    </location>
</feature>
<reference evidence="3 4" key="1">
    <citation type="journal article" date="2015" name="Plant Cell">
        <title>Oil accumulation by the oleaginous diatom Fistulifera solaris as revealed by the genome and transcriptome.</title>
        <authorList>
            <person name="Tanaka T."/>
            <person name="Maeda Y."/>
            <person name="Veluchamy A."/>
            <person name="Tanaka M."/>
            <person name="Abida H."/>
            <person name="Marechal E."/>
            <person name="Bowler C."/>
            <person name="Muto M."/>
            <person name="Sunaga Y."/>
            <person name="Tanaka M."/>
            <person name="Yoshino T."/>
            <person name="Taniguchi T."/>
            <person name="Fukuda Y."/>
            <person name="Nemoto M."/>
            <person name="Matsumoto M."/>
            <person name="Wong P.S."/>
            <person name="Aburatani S."/>
            <person name="Fujibuchi W."/>
        </authorList>
    </citation>
    <scope>NUCLEOTIDE SEQUENCE [LARGE SCALE GENOMIC DNA]</scope>
    <source>
        <strain evidence="3 4">JPCC DA0580</strain>
    </source>
</reference>
<protein>
    <recommendedName>
        <fullName evidence="2">BZIP domain-containing protein</fullName>
    </recommendedName>
</protein>
<dbReference type="EMBL" id="BDSP01000136">
    <property type="protein sequence ID" value="GAX19279.1"/>
    <property type="molecule type" value="Genomic_DNA"/>
</dbReference>
<dbReference type="PROSITE" id="PS50217">
    <property type="entry name" value="BZIP"/>
    <property type="match status" value="1"/>
</dbReference>
<sequence length="369" mass="41114">MPHATCHLSSLDPPPPFSSRYRFRCSWRHGPQPLQRGITQILFLVALKAYSTLSTSAMAESVSVSVPDKVNEINDSESETQSDRYHGTSDEEDTNHAGDNDEKAKLPDQDRSQTPQRRESNKKRTRDESEEEEADEGMKRDERRAANRLSAFQSRQRRKSIISDLQKTVAQLSRDGDDQRKKNRERTEEFERLCKENELLRSQLLGAEGDSTQAAAGSQKLDLASLMPGLNFPAGSSAHTQDPLLLSNALIDLWNPGNARAHPLAGQLPDQLRQQYLALQQVAGAASAPVNTEDQIIGVLALLSHIEAAPSSNANVTQLGSTFPSVIRNQPYQPQAQVDPAQIQHLLELLRQSNDRNIDKNKSMQRRGK</sequence>
<dbReference type="Proteomes" id="UP000198406">
    <property type="component" value="Unassembled WGS sequence"/>
</dbReference>
<accession>A0A1Z5JZC8</accession>
<dbReference type="InterPro" id="IPR004827">
    <property type="entry name" value="bZIP"/>
</dbReference>
<dbReference type="SUPFAM" id="SSF57959">
    <property type="entry name" value="Leucine zipper domain"/>
    <property type="match status" value="1"/>
</dbReference>
<gene>
    <name evidence="3" type="ORF">FisN_4Lh146</name>
</gene>
<name>A0A1Z5JZC8_FISSO</name>
<dbReference type="AlphaFoldDB" id="A0A1Z5JZC8"/>
<evidence type="ECO:0000256" key="1">
    <source>
        <dbReference type="SAM" id="MobiDB-lite"/>
    </source>
</evidence>
<dbReference type="OrthoDB" id="49592at2759"/>
<dbReference type="GO" id="GO:0003700">
    <property type="term" value="F:DNA-binding transcription factor activity"/>
    <property type="evidence" value="ECO:0007669"/>
    <property type="project" value="InterPro"/>
</dbReference>
<evidence type="ECO:0000313" key="3">
    <source>
        <dbReference type="EMBL" id="GAX19279.1"/>
    </source>
</evidence>
<evidence type="ECO:0000313" key="4">
    <source>
        <dbReference type="Proteomes" id="UP000198406"/>
    </source>
</evidence>
<organism evidence="3 4">
    <name type="scientific">Fistulifera solaris</name>
    <name type="common">Oleaginous diatom</name>
    <dbReference type="NCBI Taxonomy" id="1519565"/>
    <lineage>
        <taxon>Eukaryota</taxon>
        <taxon>Sar</taxon>
        <taxon>Stramenopiles</taxon>
        <taxon>Ochrophyta</taxon>
        <taxon>Bacillariophyta</taxon>
        <taxon>Bacillariophyceae</taxon>
        <taxon>Bacillariophycidae</taxon>
        <taxon>Naviculales</taxon>
        <taxon>Naviculaceae</taxon>
        <taxon>Fistulifera</taxon>
    </lineage>
</organism>
<dbReference type="InterPro" id="IPR046347">
    <property type="entry name" value="bZIP_sf"/>
</dbReference>
<comment type="caution">
    <text evidence="3">The sequence shown here is derived from an EMBL/GenBank/DDBJ whole genome shotgun (WGS) entry which is preliminary data.</text>
</comment>
<dbReference type="PROSITE" id="PS00036">
    <property type="entry name" value="BZIP_BASIC"/>
    <property type="match status" value="1"/>
</dbReference>
<feature type="region of interest" description="Disordered" evidence="1">
    <location>
        <begin position="69"/>
        <end position="143"/>
    </location>
</feature>
<proteinExistence type="predicted"/>
<dbReference type="InParanoid" id="A0A1Z5JZC8"/>
<evidence type="ECO:0000259" key="2">
    <source>
        <dbReference type="PROSITE" id="PS50217"/>
    </source>
</evidence>
<dbReference type="SMART" id="SM00338">
    <property type="entry name" value="BRLZ"/>
    <property type="match status" value="1"/>
</dbReference>